<evidence type="ECO:0000313" key="2">
    <source>
        <dbReference type="Proteomes" id="UP000037267"/>
    </source>
</evidence>
<dbReference type="OrthoDB" id="9906166at2"/>
<dbReference type="AlphaFoldDB" id="A0A0L0W6U6"/>
<evidence type="ECO:0000313" key="1">
    <source>
        <dbReference type="EMBL" id="KNF06965.1"/>
    </source>
</evidence>
<name>A0A0L0W6U6_GOTPU</name>
<gene>
    <name evidence="1" type="ORF">CLPU_41c00010</name>
</gene>
<proteinExistence type="predicted"/>
<comment type="caution">
    <text evidence="1">The sequence shown here is derived from an EMBL/GenBank/DDBJ whole genome shotgun (WGS) entry which is preliminary data.</text>
</comment>
<protein>
    <submittedName>
        <fullName evidence="1">Uncharacterized protein</fullName>
    </submittedName>
</protein>
<dbReference type="NCBIfam" id="NF040910">
    <property type="entry name" value="CD1375_fam"/>
    <property type="match status" value="1"/>
</dbReference>
<keyword evidence="2" id="KW-1185">Reference proteome</keyword>
<dbReference type="InterPro" id="IPR047907">
    <property type="entry name" value="CD1375-like"/>
</dbReference>
<accession>A0A0L0W6U6</accession>
<reference evidence="2" key="1">
    <citation type="submission" date="2015-07" db="EMBL/GenBank/DDBJ databases">
        <title>Draft genome sequence of the purine-degrading Gottschalkia purinilyticum DSM 1384 (formerly Clostridium purinilyticum).</title>
        <authorList>
            <person name="Poehlein A."/>
            <person name="Schiel-Bengelsdorf B."/>
            <person name="Bengelsdorf F.R."/>
            <person name="Daniel R."/>
            <person name="Duerre P."/>
        </authorList>
    </citation>
    <scope>NUCLEOTIDE SEQUENCE [LARGE SCALE GENOMIC DNA]</scope>
    <source>
        <strain evidence="2">DSM 1384</strain>
    </source>
</reference>
<dbReference type="RefSeq" id="WP_157857750.1">
    <property type="nucleotide sequence ID" value="NZ_LGSS01000041.1"/>
</dbReference>
<dbReference type="Proteomes" id="UP000037267">
    <property type="component" value="Unassembled WGS sequence"/>
</dbReference>
<sequence length="48" mass="5430">MIKKYLVVCYGILVKAGKWNLEEAEGDEKQIVPNEYQIAVAEYLAGQN</sequence>
<dbReference type="STRING" id="1503.CLPU_41c00010"/>
<organism evidence="1 2">
    <name type="scientific">Gottschalkia purinilytica</name>
    <name type="common">Clostridium purinilyticum</name>
    <dbReference type="NCBI Taxonomy" id="1503"/>
    <lineage>
        <taxon>Bacteria</taxon>
        <taxon>Bacillati</taxon>
        <taxon>Bacillota</taxon>
        <taxon>Tissierellia</taxon>
        <taxon>Tissierellales</taxon>
        <taxon>Gottschalkiaceae</taxon>
        <taxon>Gottschalkia</taxon>
    </lineage>
</organism>
<dbReference type="EMBL" id="LGSS01000041">
    <property type="protein sequence ID" value="KNF06965.1"/>
    <property type="molecule type" value="Genomic_DNA"/>
</dbReference>